<organism evidence="1 2">
    <name type="scientific">Panagrolaimus sp. ES5</name>
    <dbReference type="NCBI Taxonomy" id="591445"/>
    <lineage>
        <taxon>Eukaryota</taxon>
        <taxon>Metazoa</taxon>
        <taxon>Ecdysozoa</taxon>
        <taxon>Nematoda</taxon>
        <taxon>Chromadorea</taxon>
        <taxon>Rhabditida</taxon>
        <taxon>Tylenchina</taxon>
        <taxon>Panagrolaimomorpha</taxon>
        <taxon>Panagrolaimoidea</taxon>
        <taxon>Panagrolaimidae</taxon>
        <taxon>Panagrolaimus</taxon>
    </lineage>
</organism>
<name>A0AC34F9S8_9BILA</name>
<reference evidence="2" key="1">
    <citation type="submission" date="2022-11" db="UniProtKB">
        <authorList>
            <consortium name="WormBaseParasite"/>
        </authorList>
    </citation>
    <scope>IDENTIFICATION</scope>
</reference>
<dbReference type="Proteomes" id="UP000887579">
    <property type="component" value="Unplaced"/>
</dbReference>
<evidence type="ECO:0000313" key="2">
    <source>
        <dbReference type="WBParaSite" id="ES5_v2.g13571.t1"/>
    </source>
</evidence>
<protein>
    <submittedName>
        <fullName evidence="2">Uncharacterized protein</fullName>
    </submittedName>
</protein>
<proteinExistence type="predicted"/>
<sequence>MIQNLPLIQLDAVDCDLHYICPQISRKQKYSDFVLNIRQNEALKKLSFFPKTVLPFPDSKAKGEEIDNFPEPEFYSKDWLELNWENTSETIEASYNIQIFGEEGYCGSSREKKLNFKEAETTEENYFCKCCANCGKGAEEKIVEQLITMDICLFQITKKGIEKWNPETWRSQIKTRLCEECKEWYKNEAKKIYVPSKRKPYKRKLENQQGESEQQNQIVEVTTAVLSQDCTSSLPPSSNHSYPCEYSQPSTSAFGQLVSSNVSAPQQNMEYIYYESDVPSFNYEIHHTTDASINNGNFGDFHLIPAHSNPTDYYYSLYPSSDVYGQHLNQNYVLPHENQQVPFFGFSSTSQTTSTNMFQQSHGATSNYFTHLNSAPGLDETFVENDVLKKKK</sequence>
<dbReference type="WBParaSite" id="ES5_v2.g13571.t1">
    <property type="protein sequence ID" value="ES5_v2.g13571.t1"/>
    <property type="gene ID" value="ES5_v2.g13571"/>
</dbReference>
<evidence type="ECO:0000313" key="1">
    <source>
        <dbReference type="Proteomes" id="UP000887579"/>
    </source>
</evidence>
<accession>A0AC34F9S8</accession>